<evidence type="ECO:0000313" key="2">
    <source>
        <dbReference type="EMBL" id="NMM47574.1"/>
    </source>
</evidence>
<keyword evidence="1" id="KW-0732">Signal</keyword>
<dbReference type="EMBL" id="JABBNU010000002">
    <property type="protein sequence ID" value="NMM47574.1"/>
    <property type="molecule type" value="Genomic_DNA"/>
</dbReference>
<evidence type="ECO:0000313" key="3">
    <source>
        <dbReference type="Proteomes" id="UP000559010"/>
    </source>
</evidence>
<feature type="signal peptide" evidence="1">
    <location>
        <begin position="1"/>
        <end position="27"/>
    </location>
</feature>
<dbReference type="AlphaFoldDB" id="A0A848IZC4"/>
<proteinExistence type="predicted"/>
<dbReference type="Proteomes" id="UP000559010">
    <property type="component" value="Unassembled WGS sequence"/>
</dbReference>
<feature type="chain" id="PRO_5033025949" evidence="1">
    <location>
        <begin position="28"/>
        <end position="763"/>
    </location>
</feature>
<keyword evidence="3" id="KW-1185">Reference proteome</keyword>
<organism evidence="2 3">
    <name type="scientific">Marinigracilibium pacificum</name>
    <dbReference type="NCBI Taxonomy" id="2729599"/>
    <lineage>
        <taxon>Bacteria</taxon>
        <taxon>Pseudomonadati</taxon>
        <taxon>Bacteroidota</taxon>
        <taxon>Cytophagia</taxon>
        <taxon>Cytophagales</taxon>
        <taxon>Flammeovirgaceae</taxon>
        <taxon>Marinigracilibium</taxon>
    </lineage>
</organism>
<comment type="caution">
    <text evidence="2">The sequence shown here is derived from an EMBL/GenBank/DDBJ whole genome shotgun (WGS) entry which is preliminary data.</text>
</comment>
<protein>
    <submittedName>
        <fullName evidence="2">Uncharacterized protein</fullName>
    </submittedName>
</protein>
<accession>A0A848IZC4</accession>
<reference evidence="2 3" key="1">
    <citation type="submission" date="2020-04" db="EMBL/GenBank/DDBJ databases">
        <title>Flammeovirgaceae bacterium KN852 isolated from deep sea.</title>
        <authorList>
            <person name="Zhang D.-C."/>
        </authorList>
    </citation>
    <scope>NUCLEOTIDE SEQUENCE [LARGE SCALE GENOMIC DNA]</scope>
    <source>
        <strain evidence="2 3">KN852</strain>
    </source>
</reference>
<name>A0A848IZC4_9BACT</name>
<dbReference type="RefSeq" id="WP_169678194.1">
    <property type="nucleotide sequence ID" value="NZ_JABBNU010000002.1"/>
</dbReference>
<sequence>MIVFVSHTIKSLRFLVFLSLLTGSLTAQDRINYDLTNYKDQEGLKVTVLKNKLELTWEGKSAHFKILFMVQDGIPVISRLENSTNSVHWNLMEENLIPEYRIVSGVRRVTQQQTESIEKLGIPLTAKKIDEIKWDAFWDAPLYISDEPPLSHASSIPAEKPFANHPGMPRNFKEVSRTTAVYNVKKCRVLTEGTRIKIIFENVNAGIFAGYLQYDIYKGSNLVRQTLIAKTEETSVAFKYDAGLTGLSAHKGKMVWRDITNQWQSHVFNDYVNSEPVIIKSNNRLIAAELESGSITSFPPPHSFYWARESEQNLGYAWYRLDSNKEFSFGIRQAEHEEDPEFYHNFALYNARPGTWQKMPVFFYLSPGSGQEAVESTLKFTNSDKFKPLPGHKVMGAHYHVGLVKRLKKKGGLDQRINDVATMKAIGVNIYGVIDGARGPGRHDKGELFLKDLEEYYEAARSQSDENFLLMPNDENSTGGRPPFLGGHYDIIISKPLYWKPSRAAGQPLSEEHPKYGKVYNIGTPADLMSMAEIENVLISMPHPDTKRSSGFPQAIMDSAYFMHENYFGLGYRWGMGIDASASRLGEYRFLKIWDHTNNRMVKNGKSLKFALAISESRSDIGERGKPPYDDTYGMSPVNYLQLDHVPTIDDMSPIVNTLKAGNFFVTTGEVLIPSYQIKGEGNQKTIIADIMWTFPLDFVEIVWGDGEKTGSIIIPTSDLSSFGRKTFEIPFDAKGMKWVRFAAWDVATNGALVQPIRLKSVD</sequence>
<gene>
    <name evidence="2" type="ORF">HH304_04120</name>
</gene>
<evidence type="ECO:0000256" key="1">
    <source>
        <dbReference type="SAM" id="SignalP"/>
    </source>
</evidence>